<dbReference type="SUPFAM" id="SSF50475">
    <property type="entry name" value="FMN-binding split barrel"/>
    <property type="match status" value="1"/>
</dbReference>
<dbReference type="GeneID" id="65280126"/>
<organism evidence="2 3">
    <name type="scientific">Acidithiobacillus ferrooxidans</name>
    <name type="common">Thiobacillus ferrooxidans</name>
    <dbReference type="NCBI Taxonomy" id="920"/>
    <lineage>
        <taxon>Bacteria</taxon>
        <taxon>Pseudomonadati</taxon>
        <taxon>Pseudomonadota</taxon>
        <taxon>Acidithiobacillia</taxon>
        <taxon>Acidithiobacillales</taxon>
        <taxon>Acidithiobacillaceae</taxon>
        <taxon>Acidithiobacillus</taxon>
    </lineage>
</organism>
<protein>
    <submittedName>
        <fullName evidence="2">Pyridoxamine 5'-phosphate oxidase</fullName>
    </submittedName>
</protein>
<dbReference type="InterPro" id="IPR011576">
    <property type="entry name" value="Pyridox_Oxase_N"/>
</dbReference>
<evidence type="ECO:0000313" key="3">
    <source>
        <dbReference type="Proteomes" id="UP000248886"/>
    </source>
</evidence>
<dbReference type="Proteomes" id="UP000248886">
    <property type="component" value="Unassembled WGS sequence"/>
</dbReference>
<dbReference type="RefSeq" id="WP_012536356.1">
    <property type="nucleotide sequence ID" value="NZ_CP136162.1"/>
</dbReference>
<accession>A0A2W1KK05</accession>
<dbReference type="AlphaFoldDB" id="A0A2W1KK05"/>
<gene>
    <name evidence="2" type="ORF">DN052_03735</name>
</gene>
<sequence length="174" mass="19041">MMEKIEIVAAEINYLIANTQTMTLATLDSAGVPEASMAPFIHDAATRQFYTAVSGLSPHTAYLAAKKPVGIMIITDEQGAPQVLGRKRVSYTCDVHEIFRETEICHMLYEQFKAKFGGIMELLFQLPDFRLFGLDPLSGRYIAGFGGAYLLKGDSITPIGPDNLRKGPGLEQAP</sequence>
<dbReference type="EMBL" id="QKQP01000001">
    <property type="protein sequence ID" value="PZD82154.1"/>
    <property type="molecule type" value="Genomic_DNA"/>
</dbReference>
<dbReference type="InterPro" id="IPR014419">
    <property type="entry name" value="HutZ"/>
</dbReference>
<evidence type="ECO:0000313" key="2">
    <source>
        <dbReference type="EMBL" id="PZD82154.1"/>
    </source>
</evidence>
<dbReference type="PIRSF" id="PIRSF004633">
    <property type="entry name" value="UCP_PLP_oxd"/>
    <property type="match status" value="1"/>
</dbReference>
<evidence type="ECO:0000259" key="1">
    <source>
        <dbReference type="Pfam" id="PF01243"/>
    </source>
</evidence>
<dbReference type="InterPro" id="IPR012349">
    <property type="entry name" value="Split_barrel_FMN-bd"/>
</dbReference>
<dbReference type="Gene3D" id="2.30.110.10">
    <property type="entry name" value="Electron Transport, Fmn-binding Protein, Chain A"/>
    <property type="match status" value="1"/>
</dbReference>
<dbReference type="Pfam" id="PF01243">
    <property type="entry name" value="PNPOx_N"/>
    <property type="match status" value="1"/>
</dbReference>
<reference evidence="2 3" key="1">
    <citation type="submission" date="2018-06" db="EMBL/GenBank/DDBJ databases">
        <title>Draft sequence of Acidithiobacillus ferrooxidans CCM 4253.</title>
        <authorList>
            <person name="Moya-Beltran A."/>
            <person name="Castro M."/>
            <person name="Covarrubias P.C."/>
            <person name="Issotta F."/>
            <person name="Janiczek O."/>
            <person name="Mandl M."/>
            <person name="Kucera J."/>
            <person name="Quatrini R."/>
        </authorList>
    </citation>
    <scope>NUCLEOTIDE SEQUENCE [LARGE SCALE GENOMIC DNA]</scope>
    <source>
        <strain evidence="2 3">CCM 4253</strain>
    </source>
</reference>
<feature type="domain" description="Pyridoxamine 5'-phosphate oxidase N-terminal" evidence="1">
    <location>
        <begin position="10"/>
        <end position="141"/>
    </location>
</feature>
<proteinExistence type="predicted"/>
<name>A0A2W1KK05_ACIFR</name>
<comment type="caution">
    <text evidence="2">The sequence shown here is derived from an EMBL/GenBank/DDBJ whole genome shotgun (WGS) entry which is preliminary data.</text>
</comment>
<dbReference type="OrthoDB" id="9776211at2"/>